<gene>
    <name evidence="1" type="ORF">ECLFYP2_02965</name>
</gene>
<evidence type="ECO:0000313" key="1">
    <source>
        <dbReference type="EMBL" id="VYU29355.1"/>
    </source>
</evidence>
<organism evidence="1">
    <name type="scientific">Enterococcus casseliflavus</name>
    <name type="common">Enterococcus flavescens</name>
    <dbReference type="NCBI Taxonomy" id="37734"/>
    <lineage>
        <taxon>Bacteria</taxon>
        <taxon>Bacillati</taxon>
        <taxon>Bacillota</taxon>
        <taxon>Bacilli</taxon>
        <taxon>Lactobacillales</taxon>
        <taxon>Enterococcaceae</taxon>
        <taxon>Enterococcus</taxon>
    </lineage>
</organism>
<dbReference type="EMBL" id="CACRTX010000009">
    <property type="protein sequence ID" value="VYU29355.1"/>
    <property type="molecule type" value="Genomic_DNA"/>
</dbReference>
<reference evidence="1" key="1">
    <citation type="submission" date="2019-11" db="EMBL/GenBank/DDBJ databases">
        <authorList>
            <person name="Feng L."/>
        </authorList>
    </citation>
    <scope>NUCLEOTIDE SEQUENCE</scope>
    <source>
        <strain evidence="1">ECasseliflavusLFYP2</strain>
    </source>
</reference>
<proteinExistence type="predicted"/>
<dbReference type="RefSeq" id="WP_195495307.1">
    <property type="nucleotide sequence ID" value="NZ_CACRTX010000009.1"/>
</dbReference>
<accession>A0A6N3DMF7</accession>
<dbReference type="AlphaFoldDB" id="A0A6N3DMF7"/>
<name>A0A6N3DMF7_ENTCA</name>
<sequence>MEITQNQAIEKSLSEVISEEAAKELANIEGQNLTDVYNSLHEQMECQGLVPEEPTVISVVKSLNELATAEIEGNLTLNEYQDILYREIDLLAMLLGIDLE</sequence>
<protein>
    <submittedName>
        <fullName evidence="1">Uncharacterized protein</fullName>
    </submittedName>
</protein>